<dbReference type="AlphaFoldDB" id="A0A4Y8ZSC3"/>
<dbReference type="Gene3D" id="2.170.130.10">
    <property type="entry name" value="TonB-dependent receptor, plug domain"/>
    <property type="match status" value="1"/>
</dbReference>
<feature type="compositionally biased region" description="Pro residues" evidence="4">
    <location>
        <begin position="690"/>
        <end position="699"/>
    </location>
</feature>
<name>A0A4Y8ZSC3_9SPHN</name>
<keyword evidence="5" id="KW-0732">Signal</keyword>
<evidence type="ECO:0000256" key="3">
    <source>
        <dbReference type="ARBA" id="ARBA00023237"/>
    </source>
</evidence>
<reference evidence="6 7" key="1">
    <citation type="submission" date="2019-03" db="EMBL/GenBank/DDBJ databases">
        <title>Genome sequence of Sphingomonas sp. 17J27-24.</title>
        <authorList>
            <person name="Kim M."/>
            <person name="Maeng S."/>
            <person name="Sathiyaraj S."/>
        </authorList>
    </citation>
    <scope>NUCLEOTIDE SEQUENCE [LARGE SCALE GENOMIC DNA]</scope>
    <source>
        <strain evidence="6 7">17J27-24</strain>
    </source>
</reference>
<dbReference type="InterPro" id="IPR037066">
    <property type="entry name" value="Plug_dom_sf"/>
</dbReference>
<dbReference type="Gene3D" id="2.40.170.20">
    <property type="entry name" value="TonB-dependent receptor, beta-barrel domain"/>
    <property type="match status" value="1"/>
</dbReference>
<accession>A0A4Y8ZSC3</accession>
<dbReference type="OrthoDB" id="7224136at2"/>
<dbReference type="Proteomes" id="UP000298213">
    <property type="component" value="Unassembled WGS sequence"/>
</dbReference>
<proteinExistence type="predicted"/>
<dbReference type="EMBL" id="SPDV01000033">
    <property type="protein sequence ID" value="TFI57326.1"/>
    <property type="molecule type" value="Genomic_DNA"/>
</dbReference>
<comment type="caution">
    <text evidence="6">The sequence shown here is derived from an EMBL/GenBank/DDBJ whole genome shotgun (WGS) entry which is preliminary data.</text>
</comment>
<feature type="signal peptide" evidence="5">
    <location>
        <begin position="1"/>
        <end position="31"/>
    </location>
</feature>
<evidence type="ECO:0000256" key="5">
    <source>
        <dbReference type="SAM" id="SignalP"/>
    </source>
</evidence>
<dbReference type="GO" id="GO:0009279">
    <property type="term" value="C:cell outer membrane"/>
    <property type="evidence" value="ECO:0007669"/>
    <property type="project" value="UniProtKB-SubCell"/>
</dbReference>
<dbReference type="RefSeq" id="WP_135088517.1">
    <property type="nucleotide sequence ID" value="NZ_SPDV01000033.1"/>
</dbReference>
<keyword evidence="2" id="KW-0472">Membrane</keyword>
<evidence type="ECO:0000313" key="7">
    <source>
        <dbReference type="Proteomes" id="UP000298213"/>
    </source>
</evidence>
<evidence type="ECO:0000256" key="1">
    <source>
        <dbReference type="ARBA" id="ARBA00004442"/>
    </source>
</evidence>
<dbReference type="PANTHER" id="PTHR47234:SF1">
    <property type="entry name" value="TONB-DEPENDENT RECEPTOR"/>
    <property type="match status" value="1"/>
</dbReference>
<evidence type="ECO:0000256" key="4">
    <source>
        <dbReference type="SAM" id="MobiDB-lite"/>
    </source>
</evidence>
<keyword evidence="6" id="KW-0675">Receptor</keyword>
<dbReference type="InterPro" id="IPR036942">
    <property type="entry name" value="Beta-barrel_TonB_sf"/>
</dbReference>
<evidence type="ECO:0000313" key="6">
    <source>
        <dbReference type="EMBL" id="TFI57326.1"/>
    </source>
</evidence>
<feature type="region of interest" description="Disordered" evidence="4">
    <location>
        <begin position="684"/>
        <end position="718"/>
    </location>
</feature>
<gene>
    <name evidence="6" type="ORF">E2493_15795</name>
</gene>
<evidence type="ECO:0000256" key="2">
    <source>
        <dbReference type="ARBA" id="ARBA00023136"/>
    </source>
</evidence>
<feature type="chain" id="PRO_5021396938" evidence="5">
    <location>
        <begin position="32"/>
        <end position="870"/>
    </location>
</feature>
<dbReference type="PANTHER" id="PTHR47234">
    <property type="match status" value="1"/>
</dbReference>
<sequence length="870" mass="91760">MRRGGQRTARSWIVSGGPAILAALAGTGASAQPAEDAAAPVEDAAEVATPADDAGGEEIVVTGMRGAVRSDVAPVAVLDSDAVAATGATTTGELLRAIKGVTQSADGAEPIFLLNAQRVSGYQEIGSLPPEAIERVEVLPEPVALKFGYPPTRRVVNFITKRRFRQVQARGSAGTTTRGGSARGSANLDLTRLRDDSRLTLALEHRRTGALLQARRDIAPDPDVPFDAIGNIVGLGGGGEIDPALSAAAGGIVTIAPVPAFPADRTLAGFASGANSPRLTDVGPYRTLIARNRALKAETVLAAPLGGGVAGSLNLTAERSRDRSLSGPAAATFLVPAGSAAFSQDVLLKRYLVEADPLRQAETKTTLHAGATLRGAVSGWRWDVTAALDQQQTDGRSERGIDLAAAGAALAADPFAALAPILLEARRLDRTRQRTRNAGAKATLTSIPIALPAGDANLVATAEAERADARSATRGTNDFDLALGRGRVEAGLTLDLPLASRRRAFLSFAGELSANAAVALRRVGGFGSLADRSVGLSWAPVDRVQLLGQVRRSEAAPGLAPLSSPVLIVPDVPIFDFGTGRTEIVTLVQGGNPDLAAERRRVRSLTLNVKPFAKRELRLAASWEATEIADQTGNVYALTPQTEAILPELVSRDAAGRLVSVRFQPINFFRERQRALRFTLNASGQLGKASPPPPAPPPAGAAGGAASPPPPKPKPRPFYYLGAGPSVRLVDRLQLRPGTPELDLLGGDTVLGWAPPAVTSYFYGGINYLGNGMNFDGWFGGGSRVRSDDPEADLRFSPIFKLNVTAFVSVHHFLPREDWTRHLQLRLEVNNLTDAHQRVRDRNGTIPNRMQEDYLDPVGRTVTVSVRKLF</sequence>
<comment type="subcellular location">
    <subcellularLocation>
        <location evidence="1">Cell outer membrane</location>
    </subcellularLocation>
</comment>
<dbReference type="SUPFAM" id="SSF56935">
    <property type="entry name" value="Porins"/>
    <property type="match status" value="1"/>
</dbReference>
<keyword evidence="7" id="KW-1185">Reference proteome</keyword>
<protein>
    <submittedName>
        <fullName evidence="6">TonB-dependent receptor</fullName>
    </submittedName>
</protein>
<organism evidence="6 7">
    <name type="scientific">Sphingomonas parva</name>
    <dbReference type="NCBI Taxonomy" id="2555898"/>
    <lineage>
        <taxon>Bacteria</taxon>
        <taxon>Pseudomonadati</taxon>
        <taxon>Pseudomonadota</taxon>
        <taxon>Alphaproteobacteria</taxon>
        <taxon>Sphingomonadales</taxon>
        <taxon>Sphingomonadaceae</taxon>
        <taxon>Sphingomonas</taxon>
    </lineage>
</organism>
<keyword evidence="3" id="KW-0998">Cell outer membrane</keyword>